<dbReference type="InterPro" id="IPR053825">
    <property type="entry name" value="DUF7009"/>
</dbReference>
<comment type="caution">
    <text evidence="1">The sequence shown here is derived from an EMBL/GenBank/DDBJ whole genome shotgun (WGS) entry which is preliminary data.</text>
</comment>
<proteinExistence type="predicted"/>
<dbReference type="EMBL" id="SZQL01000002">
    <property type="protein sequence ID" value="TKK70963.1"/>
    <property type="molecule type" value="Genomic_DNA"/>
</dbReference>
<keyword evidence="2" id="KW-1185">Reference proteome</keyword>
<organism evidence="1 2">
    <name type="scientific">Ilyomonas limi</name>
    <dbReference type="NCBI Taxonomy" id="2575867"/>
    <lineage>
        <taxon>Bacteria</taxon>
        <taxon>Pseudomonadati</taxon>
        <taxon>Bacteroidota</taxon>
        <taxon>Chitinophagia</taxon>
        <taxon>Chitinophagales</taxon>
        <taxon>Chitinophagaceae</taxon>
        <taxon>Ilyomonas</taxon>
    </lineage>
</organism>
<name>A0A4V5UUZ0_9BACT</name>
<evidence type="ECO:0000313" key="2">
    <source>
        <dbReference type="Proteomes" id="UP000305848"/>
    </source>
</evidence>
<dbReference type="RefSeq" id="WP_137260562.1">
    <property type="nucleotide sequence ID" value="NZ_SZQL01000002.1"/>
</dbReference>
<gene>
    <name evidence="1" type="ORF">FC093_04585</name>
</gene>
<dbReference type="OrthoDB" id="7060517at2"/>
<sequence>MKIRIKGNSVRIRLSKSEVDVFAEKGYIEERTEFVNSTLIYAVKSTNTETLSADFTDGNITLYVPLQLLQQWAATNMVGLDYNMPVHNGGTLYLLIEKDFKCIDADVSEDQSDYFENPLKAC</sequence>
<reference evidence="1 2" key="1">
    <citation type="submission" date="2019-05" db="EMBL/GenBank/DDBJ databases">
        <title>Panacibacter sp. strain 17mud1-8 Genome sequencing and assembly.</title>
        <authorList>
            <person name="Chhetri G."/>
        </authorList>
    </citation>
    <scope>NUCLEOTIDE SEQUENCE [LARGE SCALE GENOMIC DNA]</scope>
    <source>
        <strain evidence="1 2">17mud1-8</strain>
    </source>
</reference>
<evidence type="ECO:0000313" key="1">
    <source>
        <dbReference type="EMBL" id="TKK70963.1"/>
    </source>
</evidence>
<accession>A0A4V5UUZ0</accession>
<protein>
    <submittedName>
        <fullName evidence="1">Uncharacterized protein</fullName>
    </submittedName>
</protein>
<dbReference type="Pfam" id="PF22668">
    <property type="entry name" value="DUF7009"/>
    <property type="match status" value="1"/>
</dbReference>
<dbReference type="AlphaFoldDB" id="A0A4V5UUZ0"/>
<dbReference type="Proteomes" id="UP000305848">
    <property type="component" value="Unassembled WGS sequence"/>
</dbReference>